<organism evidence="2 3">
    <name type="scientific">Moniliophthora roreri</name>
    <name type="common">Frosty pod rot fungus</name>
    <name type="synonym">Monilia roreri</name>
    <dbReference type="NCBI Taxonomy" id="221103"/>
    <lineage>
        <taxon>Eukaryota</taxon>
        <taxon>Fungi</taxon>
        <taxon>Dikarya</taxon>
        <taxon>Basidiomycota</taxon>
        <taxon>Agaricomycotina</taxon>
        <taxon>Agaricomycetes</taxon>
        <taxon>Agaricomycetidae</taxon>
        <taxon>Agaricales</taxon>
        <taxon>Marasmiineae</taxon>
        <taxon>Marasmiaceae</taxon>
        <taxon>Moniliophthora</taxon>
    </lineage>
</organism>
<sequence>MSNASSASSSTSYSVCSLPDTPPGIAPFSDDITYMGPFNPSPFELLFLVNTGRHDNALQDVSVGQPHLQYAIDGLIRLQAQRSSLNAIIEETNVYAANLAFNAAASGPSPLVLQGPMTVPSFPTTSDPIEPQLPTPLSQSGSLPPDICDSDPNSPEFLQAAKTPRLTLNPHQLLPPQIPSTPSTSTMNPSPPPQYLSWQTDNSIQPSLASETSPEPTQAYRSIHERTPTPGATGPQHDTALPIGATPDTPPVASVWDDETLSKTEEQRECQATVEEVHEFLCALCAEWHTTAPATVRATVARSADYLRLGIYLGIAVSDEGRIDFLKQTIPGAHGLLTTISTGVTTTMTSTETENNETNISGDVDDPDDLVPMFVGIPDHDAQEVTLPDG</sequence>
<accession>A0A0W0FQS9</accession>
<evidence type="ECO:0000256" key="1">
    <source>
        <dbReference type="SAM" id="MobiDB-lite"/>
    </source>
</evidence>
<comment type="caution">
    <text evidence="2">The sequence shown here is derived from an EMBL/GenBank/DDBJ whole genome shotgun (WGS) entry which is preliminary data.</text>
</comment>
<name>A0A0W0FQS9_MONRR</name>
<feature type="region of interest" description="Disordered" evidence="1">
    <location>
        <begin position="122"/>
        <end position="255"/>
    </location>
</feature>
<dbReference type="Proteomes" id="UP000054988">
    <property type="component" value="Unassembled WGS sequence"/>
</dbReference>
<protein>
    <submittedName>
        <fullName evidence="2">Uncharacterized protein</fullName>
    </submittedName>
</protein>
<evidence type="ECO:0000313" key="3">
    <source>
        <dbReference type="Proteomes" id="UP000054988"/>
    </source>
</evidence>
<gene>
    <name evidence="2" type="ORF">WG66_8737</name>
</gene>
<evidence type="ECO:0000313" key="2">
    <source>
        <dbReference type="EMBL" id="KTB38732.1"/>
    </source>
</evidence>
<dbReference type="EMBL" id="LATX01001734">
    <property type="protein sequence ID" value="KTB38732.1"/>
    <property type="molecule type" value="Genomic_DNA"/>
</dbReference>
<feature type="compositionally biased region" description="Polar residues" evidence="1">
    <location>
        <begin position="196"/>
        <end position="220"/>
    </location>
</feature>
<proteinExistence type="predicted"/>
<dbReference type="AlphaFoldDB" id="A0A0W0FQS9"/>
<reference evidence="2 3" key="1">
    <citation type="submission" date="2015-12" db="EMBL/GenBank/DDBJ databases">
        <title>Draft genome sequence of Moniliophthora roreri, the causal agent of frosty pod rot of cacao.</title>
        <authorList>
            <person name="Aime M.C."/>
            <person name="Diaz-Valderrama J.R."/>
            <person name="Kijpornyongpan T."/>
            <person name="Phillips-Mora W."/>
        </authorList>
    </citation>
    <scope>NUCLEOTIDE SEQUENCE [LARGE SCALE GENOMIC DNA]</scope>
    <source>
        <strain evidence="2 3">MCA 2952</strain>
    </source>
</reference>